<comment type="similarity">
    <text evidence="3 10">Belongs to the glycosyl hydrolase 47 family.</text>
</comment>
<comment type="cofactor">
    <cofactor evidence="1">
        <name>Ca(2+)</name>
        <dbReference type="ChEBI" id="CHEBI:29108"/>
    </cofactor>
</comment>
<dbReference type="InterPro" id="IPR012341">
    <property type="entry name" value="6hp_glycosidase-like_sf"/>
</dbReference>
<keyword evidence="7" id="KW-1015">Disulfide bond</keyword>
<evidence type="ECO:0000256" key="9">
    <source>
        <dbReference type="ARBA" id="ARBA00048605"/>
    </source>
</evidence>
<feature type="region of interest" description="Disordered" evidence="11">
    <location>
        <begin position="784"/>
        <end position="803"/>
    </location>
</feature>
<evidence type="ECO:0000256" key="6">
    <source>
        <dbReference type="ARBA" id="ARBA00022837"/>
    </source>
</evidence>
<dbReference type="Pfam" id="PF01532">
    <property type="entry name" value="Glyco_hydro_47"/>
    <property type="match status" value="1"/>
</dbReference>
<dbReference type="EMBL" id="JARJCM010000003">
    <property type="protein sequence ID" value="KAJ7046249.1"/>
    <property type="molecule type" value="Genomic_DNA"/>
</dbReference>
<comment type="catalytic activity">
    <reaction evidence="8">
        <text>N(4)-(alpha-D-Man-(1-&gt;2)-alpha-D-Man-(1-&gt;2)-alpha-D-Man-(1-&gt;3)-[alpha-D-Man-(1-&gt;3)-[alpha-D-Man-(1-&gt;2)-alpha-D-Man-(1-&gt;6)]-alpha-D-Man-(1-&gt;6)]-beta-D-Man-(1-&gt;4)-beta-D-GlcNAc-(1-&gt;4)-beta-D-GlcNAc)-L-asparaginyl-[protein] (N-glucan mannose isomer 8A1,2,3B1,3) + 3 H2O = N(4)-(alpha-D-Man-(1-&gt;3)-[alpha-D-Man-(1-&gt;3)-[alpha-D-Man-(1-&gt;6)]-alpha-D-Man-(1-&gt;6)]-beta-D-Man-(1-&gt;4)-beta-D-GlcNAc-(1-&gt;4)-beta-D-GlcNAc)-L-asparaginyl-[protein] (N-glucan mannose isomer 5A1,2) + 3 beta-D-mannose</text>
        <dbReference type="Rhea" id="RHEA:56028"/>
        <dbReference type="Rhea" id="RHEA-COMP:14358"/>
        <dbReference type="Rhea" id="RHEA-COMP:14367"/>
        <dbReference type="ChEBI" id="CHEBI:15377"/>
        <dbReference type="ChEBI" id="CHEBI:28563"/>
        <dbReference type="ChEBI" id="CHEBI:59087"/>
        <dbReference type="ChEBI" id="CHEBI:60628"/>
        <dbReference type="EC" id="3.2.1.113"/>
    </reaction>
</comment>
<dbReference type="InterPro" id="IPR050749">
    <property type="entry name" value="Glycosyl_Hydrolase_47"/>
</dbReference>
<dbReference type="AlphaFoldDB" id="A0AAD6TGN1"/>
<accession>A0AAD6TGN1</accession>
<comment type="caution">
    <text evidence="13">The sequence shown here is derived from an EMBL/GenBank/DDBJ whole genome shotgun (WGS) entry which is preliminary data.</text>
</comment>
<dbReference type="EC" id="3.2.1.-" evidence="10"/>
<name>A0AAD6TGN1_9AGAR</name>
<evidence type="ECO:0000256" key="2">
    <source>
        <dbReference type="ARBA" id="ARBA00004922"/>
    </source>
</evidence>
<evidence type="ECO:0000256" key="3">
    <source>
        <dbReference type="ARBA" id="ARBA00007658"/>
    </source>
</evidence>
<evidence type="ECO:0000256" key="4">
    <source>
        <dbReference type="ARBA" id="ARBA00022723"/>
    </source>
</evidence>
<dbReference type="InterPro" id="IPR036026">
    <property type="entry name" value="Seven-hairpin_glycosidases"/>
</dbReference>
<comment type="pathway">
    <text evidence="2">Protein modification; protein glycosylation.</text>
</comment>
<keyword evidence="14" id="KW-1185">Reference proteome</keyword>
<dbReference type="InterPro" id="IPR001382">
    <property type="entry name" value="Glyco_hydro_47"/>
</dbReference>
<proteinExistence type="inferred from homology"/>
<dbReference type="Gene3D" id="1.50.10.10">
    <property type="match status" value="1"/>
</dbReference>
<gene>
    <name evidence="13" type="ORF">C8F04DRAFT_1387843</name>
</gene>
<evidence type="ECO:0000256" key="5">
    <source>
        <dbReference type="ARBA" id="ARBA00022801"/>
    </source>
</evidence>
<keyword evidence="10" id="KW-0326">Glycosidase</keyword>
<keyword evidence="4" id="KW-0479">Metal-binding</keyword>
<sequence>MRRRTAIQGLGLFVFIALSAHFFLGPPLPSPDWIDYDFSSSHPSHDSGSPHFDPFPLLHLDDPPKEEEVQKEKPRPVPASEEAKALRPNKLKADIRKRDAVVKAFQLHSGPLAFHVRWKPEGAGSELAAAESETNCTASASSEPPSRTVRVLGPDLPRSLVSALRFNCHHAWSAYEQDAFGADEYHPISHRGSNLTTSTSLSGVRTSRGIGYTIIDALDTMLLMGEPLAPQYEKAKAWVERELPRGWMRVGSVSTFETTIRTLGGLLSAYHLSQDPMFLERAAELGARLLPAFGEGLWAFDDSVVTAIPIRDNMTADELLDPLQKILYGLLEHSIRVIPYASDGTETERLLQRKLLEKAEKIVRHTITNPTAGAADLKLGIAFFRGYPIVMIQDSKHALKTFRDNLFTGANFFAFAAIFRRIYEIAMEPNSPLYRRDVFRLDRQDDMAACRLFSASVLQYLTEPTRRTSAKFREITHTERVKLALHACYFLDAWVKYLDVAGYKKQQYLLSREAVDIARFLIEGIISLIIVHRDHVPNIIPLLPRYHSSEPCEHTFGHSRDVIKDFTFLDFIYMALKLRVTMREAVLSGKSLNGNAAAQGYNHTYFDTMGAEIAKLAVYPSDAEIQQAAEEASAECDSLVALLGISPGQLYGDVPAPLPSIGAWLPDELDELEGPADVEEFDDSEPPIGEAEELQALIDTEEGLDAPQEFQQADDNLEEEILSDEYVTIQDTLATVAAALPAVQLPPDPSKPMGQGRATSFEALDFTALVRQRKQHQTKLAANSARVKTAKSDKSLPVSEESPRRQILHRYQELLKEDQSKAVGTAVERQARWSTDPKSTAGNAANAAAAASVVATKAATRAYETFQGRKAQLESLSKSNKCWVDALSPASHRRLRDYFDGIRPASQLRVARVDALYSKGGGKNGKHAASTEHHNISAFSFLGVQVFQLAHARHFRAFPQAIDPRRNTGLDLSAEDTNLFKHLNSVIGCLNAAVKMLRSRKKAAELDAEGKGEDTTSGL</sequence>
<evidence type="ECO:0000256" key="8">
    <source>
        <dbReference type="ARBA" id="ARBA00047669"/>
    </source>
</evidence>
<evidence type="ECO:0000256" key="7">
    <source>
        <dbReference type="ARBA" id="ARBA00023157"/>
    </source>
</evidence>
<comment type="catalytic activity">
    <reaction evidence="9">
        <text>N(4)-(alpha-D-Man-(1-&gt;2)-alpha-D-Man-(1-&gt;2)-alpha-D-Man-(1-&gt;3)-[alpha-D-Man-(1-&gt;2)-alpha-D-Man-(1-&gt;3)-[alpha-D-Man-(1-&gt;2)-alpha-D-Man-(1-&gt;6)]-alpha-D-Man-(1-&gt;6)]-beta-D-Man-(1-&gt;4)-beta-D-GlcNAc-(1-&gt;4)-beta-D-GlcNAc)-L-asparaginyl-[protein] (N-glucan mannose isomer 9A1,2,3B1,2,3) + 4 H2O = N(4)-(alpha-D-Man-(1-&gt;3)-[alpha-D-Man-(1-&gt;3)-[alpha-D-Man-(1-&gt;6)]-alpha-D-Man-(1-&gt;6)]-beta-D-Man-(1-&gt;4)-beta-D-GlcNAc-(1-&gt;4)-beta-D-GlcNAc)-L-asparaginyl-[protein] (N-glucan mannose isomer 5A1,2) + 4 beta-D-mannose</text>
        <dbReference type="Rhea" id="RHEA:56008"/>
        <dbReference type="Rhea" id="RHEA-COMP:14356"/>
        <dbReference type="Rhea" id="RHEA-COMP:14367"/>
        <dbReference type="ChEBI" id="CHEBI:15377"/>
        <dbReference type="ChEBI" id="CHEBI:28563"/>
        <dbReference type="ChEBI" id="CHEBI:59087"/>
        <dbReference type="ChEBI" id="CHEBI:139493"/>
        <dbReference type="EC" id="3.2.1.113"/>
    </reaction>
</comment>
<evidence type="ECO:0000313" key="14">
    <source>
        <dbReference type="Proteomes" id="UP001218188"/>
    </source>
</evidence>
<evidence type="ECO:0000256" key="1">
    <source>
        <dbReference type="ARBA" id="ARBA00001913"/>
    </source>
</evidence>
<feature type="chain" id="PRO_5042146411" description="alpha-1,2-Mannosidase" evidence="12">
    <location>
        <begin position="20"/>
        <end position="1019"/>
    </location>
</feature>
<feature type="compositionally biased region" description="Low complexity" evidence="11">
    <location>
        <begin position="45"/>
        <end position="58"/>
    </location>
</feature>
<keyword evidence="12" id="KW-0732">Signal</keyword>
<keyword evidence="6" id="KW-0106">Calcium</keyword>
<reference evidence="13" key="1">
    <citation type="submission" date="2023-03" db="EMBL/GenBank/DDBJ databases">
        <title>Massive genome expansion in bonnet fungi (Mycena s.s.) driven by repeated elements and novel gene families across ecological guilds.</title>
        <authorList>
            <consortium name="Lawrence Berkeley National Laboratory"/>
            <person name="Harder C.B."/>
            <person name="Miyauchi S."/>
            <person name="Viragh M."/>
            <person name="Kuo A."/>
            <person name="Thoen E."/>
            <person name="Andreopoulos B."/>
            <person name="Lu D."/>
            <person name="Skrede I."/>
            <person name="Drula E."/>
            <person name="Henrissat B."/>
            <person name="Morin E."/>
            <person name="Kohler A."/>
            <person name="Barry K."/>
            <person name="LaButti K."/>
            <person name="Morin E."/>
            <person name="Salamov A."/>
            <person name="Lipzen A."/>
            <person name="Mereny Z."/>
            <person name="Hegedus B."/>
            <person name="Baldrian P."/>
            <person name="Stursova M."/>
            <person name="Weitz H."/>
            <person name="Taylor A."/>
            <person name="Grigoriev I.V."/>
            <person name="Nagy L.G."/>
            <person name="Martin F."/>
            <person name="Kauserud H."/>
        </authorList>
    </citation>
    <scope>NUCLEOTIDE SEQUENCE</scope>
    <source>
        <strain evidence="13">CBHHK200</strain>
    </source>
</reference>
<evidence type="ECO:0000313" key="13">
    <source>
        <dbReference type="EMBL" id="KAJ7046249.1"/>
    </source>
</evidence>
<evidence type="ECO:0000256" key="10">
    <source>
        <dbReference type="RuleBase" id="RU361193"/>
    </source>
</evidence>
<evidence type="ECO:0000256" key="12">
    <source>
        <dbReference type="SAM" id="SignalP"/>
    </source>
</evidence>
<dbReference type="PANTHER" id="PTHR11742">
    <property type="entry name" value="MANNOSYL-OLIGOSACCHARIDE ALPHA-1,2-MANNOSIDASE-RELATED"/>
    <property type="match status" value="1"/>
</dbReference>
<dbReference type="PRINTS" id="PR00747">
    <property type="entry name" value="GLYHDRLASE47"/>
</dbReference>
<dbReference type="GO" id="GO:0036503">
    <property type="term" value="P:ERAD pathway"/>
    <property type="evidence" value="ECO:0007669"/>
    <property type="project" value="UniProtKB-ARBA"/>
</dbReference>
<dbReference type="PANTHER" id="PTHR11742:SF55">
    <property type="entry name" value="ENDOPLASMIC RETICULUM MANNOSYL-OLIGOSACCHARIDE 1,2-ALPHA-MANNOSIDASE"/>
    <property type="match status" value="1"/>
</dbReference>
<feature type="region of interest" description="Disordered" evidence="11">
    <location>
        <begin position="45"/>
        <end position="85"/>
    </location>
</feature>
<dbReference type="GO" id="GO:0005783">
    <property type="term" value="C:endoplasmic reticulum"/>
    <property type="evidence" value="ECO:0007669"/>
    <property type="project" value="TreeGrafter"/>
</dbReference>
<keyword evidence="5 10" id="KW-0378">Hydrolase</keyword>
<dbReference type="GO" id="GO:0004571">
    <property type="term" value="F:mannosyl-oligosaccharide 1,2-alpha-mannosidase activity"/>
    <property type="evidence" value="ECO:0007669"/>
    <property type="project" value="UniProtKB-EC"/>
</dbReference>
<dbReference type="Proteomes" id="UP001218188">
    <property type="component" value="Unassembled WGS sequence"/>
</dbReference>
<dbReference type="GO" id="GO:0016020">
    <property type="term" value="C:membrane"/>
    <property type="evidence" value="ECO:0007669"/>
    <property type="project" value="InterPro"/>
</dbReference>
<dbReference type="SUPFAM" id="SSF48225">
    <property type="entry name" value="Seven-hairpin glycosidases"/>
    <property type="match status" value="1"/>
</dbReference>
<protein>
    <recommendedName>
        <fullName evidence="10">alpha-1,2-Mannosidase</fullName>
        <ecNumber evidence="10">3.2.1.-</ecNumber>
    </recommendedName>
</protein>
<organism evidence="13 14">
    <name type="scientific">Mycena alexandri</name>
    <dbReference type="NCBI Taxonomy" id="1745969"/>
    <lineage>
        <taxon>Eukaryota</taxon>
        <taxon>Fungi</taxon>
        <taxon>Dikarya</taxon>
        <taxon>Basidiomycota</taxon>
        <taxon>Agaricomycotina</taxon>
        <taxon>Agaricomycetes</taxon>
        <taxon>Agaricomycetidae</taxon>
        <taxon>Agaricales</taxon>
        <taxon>Marasmiineae</taxon>
        <taxon>Mycenaceae</taxon>
        <taxon>Mycena</taxon>
    </lineage>
</organism>
<dbReference type="GO" id="GO:0005975">
    <property type="term" value="P:carbohydrate metabolic process"/>
    <property type="evidence" value="ECO:0007669"/>
    <property type="project" value="InterPro"/>
</dbReference>
<evidence type="ECO:0000256" key="11">
    <source>
        <dbReference type="SAM" id="MobiDB-lite"/>
    </source>
</evidence>
<feature type="signal peptide" evidence="12">
    <location>
        <begin position="1"/>
        <end position="19"/>
    </location>
</feature>
<feature type="compositionally biased region" description="Basic and acidic residues" evidence="11">
    <location>
        <begin position="59"/>
        <end position="85"/>
    </location>
</feature>
<dbReference type="GO" id="GO:0005509">
    <property type="term" value="F:calcium ion binding"/>
    <property type="evidence" value="ECO:0007669"/>
    <property type="project" value="InterPro"/>
</dbReference>